<evidence type="ECO:0000313" key="1">
    <source>
        <dbReference type="EMBL" id="SBT74563.1"/>
    </source>
</evidence>
<dbReference type="VEuPathDB" id="PlasmoDB:POWCR01_000230100"/>
<evidence type="ECO:0008006" key="3">
    <source>
        <dbReference type="Google" id="ProtNLM"/>
    </source>
</evidence>
<dbReference type="EMBL" id="FLRJ01000734">
    <property type="protein sequence ID" value="SBT74563.1"/>
    <property type="molecule type" value="Genomic_DNA"/>
</dbReference>
<evidence type="ECO:0000313" key="2">
    <source>
        <dbReference type="Proteomes" id="UP000243200"/>
    </source>
</evidence>
<proteinExistence type="predicted"/>
<reference evidence="1 2" key="1">
    <citation type="submission" date="2016-06" db="EMBL/GenBank/DDBJ databases">
        <authorList>
            <consortium name="Pathogen Informatics"/>
        </authorList>
    </citation>
    <scope>NUCLEOTIDE SEQUENCE [LARGE SCALE GENOMIC DNA]</scope>
</reference>
<gene>
    <name evidence="1" type="primary">PowCR01_000230100</name>
    <name evidence="1" type="ORF">POWCR01_000230100</name>
</gene>
<name>A0A1C3KKS2_PLAOA</name>
<dbReference type="AlphaFoldDB" id="A0A1C3KKS2"/>
<dbReference type="Proteomes" id="UP000243200">
    <property type="component" value="Unassembled WGS sequence"/>
</dbReference>
<sequence>MNFEFFCNAALKESMKNITNSIENIKERVKLYYVIYSKNMFSNIRVNSCMDLNYYISNVIYYIPKIEKNHKSSEIIKSIEQIRNDIPISLGYLEYQRLAKNV</sequence>
<accession>A0A1C3KKS2</accession>
<protein>
    <recommendedName>
        <fullName evidence="3">PIR protein</fullName>
    </recommendedName>
</protein>
<organism evidence="1 2">
    <name type="scientific">Plasmodium ovale</name>
    <name type="common">malaria parasite P. ovale</name>
    <dbReference type="NCBI Taxonomy" id="36330"/>
    <lineage>
        <taxon>Eukaryota</taxon>
        <taxon>Sar</taxon>
        <taxon>Alveolata</taxon>
        <taxon>Apicomplexa</taxon>
        <taxon>Aconoidasida</taxon>
        <taxon>Haemosporida</taxon>
        <taxon>Plasmodiidae</taxon>
        <taxon>Plasmodium</taxon>
        <taxon>Plasmodium (Plasmodium)</taxon>
    </lineage>
</organism>